<dbReference type="Proteomes" id="UP000472263">
    <property type="component" value="Chromosome 3"/>
</dbReference>
<reference evidence="1" key="1">
    <citation type="submission" date="2019-06" db="EMBL/GenBank/DDBJ databases">
        <authorList>
            <consortium name="Wellcome Sanger Institute Data Sharing"/>
        </authorList>
    </citation>
    <scope>NUCLEOTIDE SEQUENCE [LARGE SCALE GENOMIC DNA]</scope>
</reference>
<sequence length="46" mass="5187">MRVGDNCRVFHVFGCGDWGLLTGVLNVKRKERCACCLYHVASKENT</sequence>
<evidence type="ECO:0000313" key="1">
    <source>
        <dbReference type="Ensembl" id="ENSMMDP00005053034.1"/>
    </source>
</evidence>
<name>A0A668AUR2_9TELE</name>
<dbReference type="Ensembl" id="ENSMMDT00005054064.1">
    <property type="protein sequence ID" value="ENSMMDP00005053034.1"/>
    <property type="gene ID" value="ENSMMDG00005023868.1"/>
</dbReference>
<protein>
    <submittedName>
        <fullName evidence="1">Uncharacterized protein</fullName>
    </submittedName>
</protein>
<proteinExistence type="predicted"/>
<dbReference type="AlphaFoldDB" id="A0A668AUR2"/>
<evidence type="ECO:0000313" key="2">
    <source>
        <dbReference type="Proteomes" id="UP000472263"/>
    </source>
</evidence>
<dbReference type="InParanoid" id="A0A668AUR2"/>
<organism evidence="1 2">
    <name type="scientific">Myripristis murdjan</name>
    <name type="common">pinecone soldierfish</name>
    <dbReference type="NCBI Taxonomy" id="586833"/>
    <lineage>
        <taxon>Eukaryota</taxon>
        <taxon>Metazoa</taxon>
        <taxon>Chordata</taxon>
        <taxon>Craniata</taxon>
        <taxon>Vertebrata</taxon>
        <taxon>Euteleostomi</taxon>
        <taxon>Actinopterygii</taxon>
        <taxon>Neopterygii</taxon>
        <taxon>Teleostei</taxon>
        <taxon>Neoteleostei</taxon>
        <taxon>Acanthomorphata</taxon>
        <taxon>Holocentriformes</taxon>
        <taxon>Holocentridae</taxon>
        <taxon>Myripristis</taxon>
    </lineage>
</organism>
<reference evidence="1" key="3">
    <citation type="submission" date="2025-09" db="UniProtKB">
        <authorList>
            <consortium name="Ensembl"/>
        </authorList>
    </citation>
    <scope>IDENTIFICATION</scope>
</reference>
<accession>A0A668AUR2</accession>
<reference evidence="1" key="2">
    <citation type="submission" date="2025-08" db="UniProtKB">
        <authorList>
            <consortium name="Ensembl"/>
        </authorList>
    </citation>
    <scope>IDENTIFICATION</scope>
</reference>
<keyword evidence="2" id="KW-1185">Reference proteome</keyword>